<evidence type="ECO:0000259" key="9">
    <source>
        <dbReference type="Pfam" id="PF01555"/>
    </source>
</evidence>
<dbReference type="AlphaFoldDB" id="A0AAV3S1D5"/>
<dbReference type="GO" id="GO:0015667">
    <property type="term" value="F:site-specific DNA-methyltransferase (cytosine-N4-specific) activity"/>
    <property type="evidence" value="ECO:0007669"/>
    <property type="project" value="UniProtKB-EC"/>
</dbReference>
<protein>
    <recommendedName>
        <fullName evidence="8">Type II methyltransferase</fullName>
        <ecNumber evidence="8">2.1.1.113</ecNumber>
    </recommendedName>
    <alternativeName>
        <fullName evidence="8">N-4 cytosine-specific methyltransferase</fullName>
    </alternativeName>
</protein>
<keyword evidence="2 8" id="KW-0489">Methyltransferase</keyword>
<comment type="catalytic activity">
    <reaction evidence="7 8">
        <text>a 2'-deoxycytidine in DNA + S-adenosyl-L-methionine = an N(4)-methyl-2'-deoxycytidine in DNA + S-adenosyl-L-homocysteine + H(+)</text>
        <dbReference type="Rhea" id="RHEA:16857"/>
        <dbReference type="Rhea" id="RHEA-COMP:11369"/>
        <dbReference type="Rhea" id="RHEA-COMP:13674"/>
        <dbReference type="ChEBI" id="CHEBI:15378"/>
        <dbReference type="ChEBI" id="CHEBI:57856"/>
        <dbReference type="ChEBI" id="CHEBI:59789"/>
        <dbReference type="ChEBI" id="CHEBI:85452"/>
        <dbReference type="ChEBI" id="CHEBI:137933"/>
        <dbReference type="EC" id="2.1.1.113"/>
    </reaction>
</comment>
<dbReference type="GO" id="GO:0009307">
    <property type="term" value="P:DNA restriction-modification system"/>
    <property type="evidence" value="ECO:0007669"/>
    <property type="project" value="UniProtKB-KW"/>
</dbReference>
<dbReference type="InterPro" id="IPR029063">
    <property type="entry name" value="SAM-dependent_MTases_sf"/>
</dbReference>
<keyword evidence="6" id="KW-0238">DNA-binding</keyword>
<keyword evidence="4 8" id="KW-0949">S-adenosyl-L-methionine</keyword>
<dbReference type="InterPro" id="IPR002941">
    <property type="entry name" value="DNA_methylase_N4/N6"/>
</dbReference>
<keyword evidence="3" id="KW-0808">Transferase</keyword>
<organism evidence="10 11">
    <name type="scientific">Halarchaeum salinum</name>
    <dbReference type="NCBI Taxonomy" id="489912"/>
    <lineage>
        <taxon>Archaea</taxon>
        <taxon>Methanobacteriati</taxon>
        <taxon>Methanobacteriota</taxon>
        <taxon>Stenosarchaea group</taxon>
        <taxon>Halobacteria</taxon>
        <taxon>Halobacteriales</taxon>
        <taxon>Halobacteriaceae</taxon>
    </lineage>
</organism>
<dbReference type="InterPro" id="IPR001091">
    <property type="entry name" value="RM_Methyltransferase"/>
</dbReference>
<dbReference type="EC" id="2.1.1.113" evidence="8"/>
<comment type="similarity">
    <text evidence="1">Belongs to the N(4)/N(6)-methyltransferase family. N(4) subfamily.</text>
</comment>
<evidence type="ECO:0000313" key="10">
    <source>
        <dbReference type="EMBL" id="GAA0290102.1"/>
    </source>
</evidence>
<dbReference type="GO" id="GO:0008170">
    <property type="term" value="F:N-methyltransferase activity"/>
    <property type="evidence" value="ECO:0007669"/>
    <property type="project" value="InterPro"/>
</dbReference>
<dbReference type="GO" id="GO:0032259">
    <property type="term" value="P:methylation"/>
    <property type="evidence" value="ECO:0007669"/>
    <property type="project" value="UniProtKB-KW"/>
</dbReference>
<feature type="domain" description="DNA methylase N-4/N-6" evidence="9">
    <location>
        <begin position="28"/>
        <end position="245"/>
    </location>
</feature>
<dbReference type="SUPFAM" id="SSF53335">
    <property type="entry name" value="S-adenosyl-L-methionine-dependent methyltransferases"/>
    <property type="match status" value="1"/>
</dbReference>
<dbReference type="PRINTS" id="PR00508">
    <property type="entry name" value="S21N4MTFRASE"/>
</dbReference>
<evidence type="ECO:0000256" key="6">
    <source>
        <dbReference type="ARBA" id="ARBA00023125"/>
    </source>
</evidence>
<keyword evidence="11" id="KW-1185">Reference proteome</keyword>
<gene>
    <name evidence="10" type="ORF">GCM10009066_00830</name>
</gene>
<name>A0AAV3S1D5_9EURY</name>
<evidence type="ECO:0000256" key="8">
    <source>
        <dbReference type="RuleBase" id="RU362026"/>
    </source>
</evidence>
<dbReference type="EMBL" id="BAAABL010000004">
    <property type="protein sequence ID" value="GAA0290102.1"/>
    <property type="molecule type" value="Genomic_DNA"/>
</dbReference>
<evidence type="ECO:0000256" key="5">
    <source>
        <dbReference type="ARBA" id="ARBA00022747"/>
    </source>
</evidence>
<evidence type="ECO:0000313" key="11">
    <source>
        <dbReference type="Proteomes" id="UP001500837"/>
    </source>
</evidence>
<comment type="caution">
    <text evidence="10">The sequence shown here is derived from an EMBL/GenBank/DDBJ whole genome shotgun (WGS) entry which is preliminary data.</text>
</comment>
<evidence type="ECO:0000256" key="4">
    <source>
        <dbReference type="ARBA" id="ARBA00022691"/>
    </source>
</evidence>
<dbReference type="Pfam" id="PF01555">
    <property type="entry name" value="N6_N4_Mtase"/>
    <property type="match status" value="1"/>
</dbReference>
<dbReference type="PROSITE" id="PS00093">
    <property type="entry name" value="N4_MTASE"/>
    <property type="match status" value="1"/>
</dbReference>
<dbReference type="Gene3D" id="3.40.50.150">
    <property type="entry name" value="Vaccinia Virus protein VP39"/>
    <property type="match status" value="1"/>
</dbReference>
<evidence type="ECO:0000256" key="7">
    <source>
        <dbReference type="ARBA" id="ARBA00049120"/>
    </source>
</evidence>
<evidence type="ECO:0000256" key="2">
    <source>
        <dbReference type="ARBA" id="ARBA00022603"/>
    </source>
</evidence>
<dbReference type="Proteomes" id="UP001500837">
    <property type="component" value="Unassembled WGS sequence"/>
</dbReference>
<accession>A0AAV3S1D5</accession>
<reference evidence="10 11" key="1">
    <citation type="journal article" date="2019" name="Int. J. Syst. Evol. Microbiol.">
        <title>The Global Catalogue of Microorganisms (GCM) 10K type strain sequencing project: providing services to taxonomists for standard genome sequencing and annotation.</title>
        <authorList>
            <consortium name="The Broad Institute Genomics Platform"/>
            <consortium name="The Broad Institute Genome Sequencing Center for Infectious Disease"/>
            <person name="Wu L."/>
            <person name="Ma J."/>
        </authorList>
    </citation>
    <scope>NUCLEOTIDE SEQUENCE [LARGE SCALE GENOMIC DNA]</scope>
    <source>
        <strain evidence="10 11">JCM 16330</strain>
    </source>
</reference>
<dbReference type="RefSeq" id="WP_211313340.1">
    <property type="nucleotide sequence ID" value="NZ_BAAABL010000004.1"/>
</dbReference>
<proteinExistence type="inferred from homology"/>
<sequence>MPELDDFRNFDVHWSSSEEMKEVREESVQSVITSPPYWDLKDYGHEDQIGTSDESYELYHDRMAEVWRECYDVLSDDGTMWVVVDTVMERGDLQLLPYHIAERAEDIGFVLQDMVVWHKPTAIAGMTDRNVVNKKEYVVYLSKNKDHKFNEGEAGNSLEDPAVSEDKRLGNLWRNPVKRGSIGNNVLHKAPYPTSLIERIVRLSSNEGDTILDPFLGSGTTAKSALRLKRKCIGYELNEDFDDIIADRLSDLKQQSLTDF</sequence>
<dbReference type="GO" id="GO:0003677">
    <property type="term" value="F:DNA binding"/>
    <property type="evidence" value="ECO:0007669"/>
    <property type="project" value="UniProtKB-KW"/>
</dbReference>
<keyword evidence="5 8" id="KW-0680">Restriction system</keyword>
<evidence type="ECO:0000256" key="3">
    <source>
        <dbReference type="ARBA" id="ARBA00022679"/>
    </source>
</evidence>
<dbReference type="InterPro" id="IPR017985">
    <property type="entry name" value="MeTrfase_CN4_CS"/>
</dbReference>
<evidence type="ECO:0000256" key="1">
    <source>
        <dbReference type="ARBA" id="ARBA00010203"/>
    </source>
</evidence>